<dbReference type="RefSeq" id="WP_210806240.1">
    <property type="nucleotide sequence ID" value="NZ_JAGQDG010000001.1"/>
</dbReference>
<comment type="similarity">
    <text evidence="1 2">Belongs to the UPF0102 family.</text>
</comment>
<dbReference type="InterPro" id="IPR011856">
    <property type="entry name" value="tRNA_endonuc-like_dom_sf"/>
</dbReference>
<comment type="caution">
    <text evidence="4">The sequence shown here is derived from an EMBL/GenBank/DDBJ whole genome shotgun (WGS) entry which is preliminary data.</text>
</comment>
<dbReference type="PANTHER" id="PTHR34039">
    <property type="entry name" value="UPF0102 PROTEIN YRAN"/>
    <property type="match status" value="1"/>
</dbReference>
<dbReference type="HAMAP" id="MF_00048">
    <property type="entry name" value="UPF0102"/>
    <property type="match status" value="1"/>
</dbReference>
<dbReference type="Pfam" id="PF02021">
    <property type="entry name" value="UPF0102"/>
    <property type="match status" value="1"/>
</dbReference>
<evidence type="ECO:0000256" key="3">
    <source>
        <dbReference type="SAM" id="MobiDB-lite"/>
    </source>
</evidence>
<dbReference type="NCBIfam" id="TIGR00252">
    <property type="entry name" value="YraN family protein"/>
    <property type="match status" value="1"/>
</dbReference>
<evidence type="ECO:0000256" key="2">
    <source>
        <dbReference type="HAMAP-Rule" id="MF_00048"/>
    </source>
</evidence>
<protein>
    <recommendedName>
        <fullName evidence="2">UPF0102 protein KAK11_03660</fullName>
    </recommendedName>
</protein>
<dbReference type="NCBIfam" id="NF009150">
    <property type="entry name" value="PRK12497.1-3"/>
    <property type="match status" value="1"/>
</dbReference>
<name>A0ABS5DTF3_9BURK</name>
<keyword evidence="5" id="KW-1185">Reference proteome</keyword>
<reference evidence="4 5" key="1">
    <citation type="submission" date="2021-04" db="EMBL/GenBank/DDBJ databases">
        <title>The genome sequence of type strain Ideonella paludis KCTC 32238.</title>
        <authorList>
            <person name="Liu Y."/>
        </authorList>
    </citation>
    <scope>NUCLEOTIDE SEQUENCE [LARGE SCALE GENOMIC DNA]</scope>
    <source>
        <strain evidence="4 5">KCTC 32238</strain>
    </source>
</reference>
<gene>
    <name evidence="4" type="ORF">KAK11_03660</name>
</gene>
<evidence type="ECO:0000313" key="5">
    <source>
        <dbReference type="Proteomes" id="UP000672097"/>
    </source>
</evidence>
<feature type="compositionally biased region" description="Polar residues" evidence="3">
    <location>
        <begin position="1"/>
        <end position="14"/>
    </location>
</feature>
<dbReference type="Proteomes" id="UP000672097">
    <property type="component" value="Unassembled WGS sequence"/>
</dbReference>
<proteinExistence type="inferred from homology"/>
<dbReference type="InterPro" id="IPR011335">
    <property type="entry name" value="Restrct_endonuc-II-like"/>
</dbReference>
<feature type="region of interest" description="Disordered" evidence="3">
    <location>
        <begin position="1"/>
        <end position="22"/>
    </location>
</feature>
<accession>A0ABS5DTF3</accession>
<dbReference type="SUPFAM" id="SSF52980">
    <property type="entry name" value="Restriction endonuclease-like"/>
    <property type="match status" value="1"/>
</dbReference>
<organism evidence="4 5">
    <name type="scientific">Ideonella paludis</name>
    <dbReference type="NCBI Taxonomy" id="1233411"/>
    <lineage>
        <taxon>Bacteria</taxon>
        <taxon>Pseudomonadati</taxon>
        <taxon>Pseudomonadota</taxon>
        <taxon>Betaproteobacteria</taxon>
        <taxon>Burkholderiales</taxon>
        <taxon>Sphaerotilaceae</taxon>
        <taxon>Ideonella</taxon>
    </lineage>
</organism>
<sequence>MVTASKQKPAQQPAPNVGVRGETGAQAEAQALEVLRRHGLTLVERNYRVARGPSRRAGEIDLIMRDRDGTLVFIEVRARRNARHGGAAASVTHSKQAKLIFAAQCYLSRLPHLPPCRFDVVAVDAGEVQWLKAAFEAY</sequence>
<dbReference type="InterPro" id="IPR003509">
    <property type="entry name" value="UPF0102_YraN-like"/>
</dbReference>
<evidence type="ECO:0000313" key="4">
    <source>
        <dbReference type="EMBL" id="MBQ0934414.1"/>
    </source>
</evidence>
<dbReference type="PANTHER" id="PTHR34039:SF1">
    <property type="entry name" value="UPF0102 PROTEIN YRAN"/>
    <property type="match status" value="1"/>
</dbReference>
<dbReference type="Gene3D" id="3.40.1350.10">
    <property type="match status" value="1"/>
</dbReference>
<dbReference type="EMBL" id="JAGQDG010000001">
    <property type="protein sequence ID" value="MBQ0934414.1"/>
    <property type="molecule type" value="Genomic_DNA"/>
</dbReference>
<evidence type="ECO:0000256" key="1">
    <source>
        <dbReference type="ARBA" id="ARBA00006738"/>
    </source>
</evidence>